<dbReference type="InterPro" id="IPR017946">
    <property type="entry name" value="PLC-like_Pdiesterase_TIM-brl"/>
</dbReference>
<keyword evidence="6" id="KW-0732">Signal</keyword>
<keyword evidence="8" id="KW-1185">Reference proteome</keyword>
<keyword evidence="4" id="KW-1015">Disulfide bond</keyword>
<gene>
    <name evidence="7" type="ORF">V5799_016596</name>
</gene>
<evidence type="ECO:0000256" key="1">
    <source>
        <dbReference type="ARBA" id="ARBA00000110"/>
    </source>
</evidence>
<keyword evidence="5" id="KW-0456">Lyase</keyword>
<dbReference type="GO" id="GO:0008081">
    <property type="term" value="F:phosphoric diester hydrolase activity"/>
    <property type="evidence" value="ECO:0007669"/>
    <property type="project" value="InterPro"/>
</dbReference>
<dbReference type="EMBL" id="JARKHS020007043">
    <property type="protein sequence ID" value="KAK8782063.1"/>
    <property type="molecule type" value="Genomic_DNA"/>
</dbReference>
<dbReference type="AlphaFoldDB" id="A0AAQ4F5C4"/>
<organism evidence="7 8">
    <name type="scientific">Amblyomma americanum</name>
    <name type="common">Lone star tick</name>
    <dbReference type="NCBI Taxonomy" id="6943"/>
    <lineage>
        <taxon>Eukaryota</taxon>
        <taxon>Metazoa</taxon>
        <taxon>Ecdysozoa</taxon>
        <taxon>Arthropoda</taxon>
        <taxon>Chelicerata</taxon>
        <taxon>Arachnida</taxon>
        <taxon>Acari</taxon>
        <taxon>Parasitiformes</taxon>
        <taxon>Ixodida</taxon>
        <taxon>Ixodoidea</taxon>
        <taxon>Ixodidae</taxon>
        <taxon>Amblyomminae</taxon>
        <taxon>Amblyomma</taxon>
    </lineage>
</organism>
<evidence type="ECO:0000256" key="2">
    <source>
        <dbReference type="ARBA" id="ARBA00022723"/>
    </source>
</evidence>
<evidence type="ECO:0000256" key="4">
    <source>
        <dbReference type="ARBA" id="ARBA00023157"/>
    </source>
</evidence>
<dbReference type="GO" id="GO:0006629">
    <property type="term" value="P:lipid metabolic process"/>
    <property type="evidence" value="ECO:0007669"/>
    <property type="project" value="InterPro"/>
</dbReference>
<feature type="chain" id="PRO_5042894551" evidence="6">
    <location>
        <begin position="19"/>
        <end position="138"/>
    </location>
</feature>
<proteinExistence type="predicted"/>
<evidence type="ECO:0000256" key="3">
    <source>
        <dbReference type="ARBA" id="ARBA00022842"/>
    </source>
</evidence>
<dbReference type="GO" id="GO:0016829">
    <property type="term" value="F:lyase activity"/>
    <property type="evidence" value="ECO:0007669"/>
    <property type="project" value="UniProtKB-KW"/>
</dbReference>
<evidence type="ECO:0000256" key="6">
    <source>
        <dbReference type="SAM" id="SignalP"/>
    </source>
</evidence>
<feature type="signal peptide" evidence="6">
    <location>
        <begin position="1"/>
        <end position="18"/>
    </location>
</feature>
<name>A0AAQ4F5C4_AMBAM</name>
<sequence length="138" mass="15425">MCQKMLFLFSLLILTVHASDEPRPFYLFGHMANSLEEVDDFLQQGVNALEADFTFASNGTALKLYHGPLCDCGRDCKKSTEVTAYLSYLRNSVNEGGKYADKMLLFYADTKTSDLSGDSVYQAGVSMANNLMSYLWNN</sequence>
<evidence type="ECO:0000313" key="8">
    <source>
        <dbReference type="Proteomes" id="UP001321473"/>
    </source>
</evidence>
<evidence type="ECO:0000256" key="5">
    <source>
        <dbReference type="ARBA" id="ARBA00023239"/>
    </source>
</evidence>
<comment type="catalytic activity">
    <reaction evidence="1">
        <text>an N-(acyl)-sphingosylphosphoethanolamine = an N-(acyl)-sphingosyl-1,3-cyclic phosphate + ethanolamine</text>
        <dbReference type="Rhea" id="RHEA:60648"/>
        <dbReference type="ChEBI" id="CHEBI:57603"/>
        <dbReference type="ChEBI" id="CHEBI:143891"/>
        <dbReference type="ChEBI" id="CHEBI:143892"/>
    </reaction>
</comment>
<feature type="non-terminal residue" evidence="7">
    <location>
        <position position="138"/>
    </location>
</feature>
<reference evidence="7 8" key="1">
    <citation type="journal article" date="2023" name="Arcadia Sci">
        <title>De novo assembly of a long-read Amblyomma americanum tick genome.</title>
        <authorList>
            <person name="Chou S."/>
            <person name="Poskanzer K.E."/>
            <person name="Rollins M."/>
            <person name="Thuy-Boun P.S."/>
        </authorList>
    </citation>
    <scope>NUCLEOTIDE SEQUENCE [LARGE SCALE GENOMIC DNA]</scope>
    <source>
        <strain evidence="7">F_SG_1</strain>
        <tissue evidence="7">Salivary glands</tissue>
    </source>
</reference>
<keyword evidence="2" id="KW-0479">Metal-binding</keyword>
<dbReference type="Proteomes" id="UP001321473">
    <property type="component" value="Unassembled WGS sequence"/>
</dbReference>
<comment type="caution">
    <text evidence="7">The sequence shown here is derived from an EMBL/GenBank/DDBJ whole genome shotgun (WGS) entry which is preliminary data.</text>
</comment>
<dbReference type="Gene3D" id="3.20.20.190">
    <property type="entry name" value="Phosphatidylinositol (PI) phosphodiesterase"/>
    <property type="match status" value="1"/>
</dbReference>
<dbReference type="GO" id="GO:0046872">
    <property type="term" value="F:metal ion binding"/>
    <property type="evidence" value="ECO:0007669"/>
    <property type="project" value="UniProtKB-KW"/>
</dbReference>
<accession>A0AAQ4F5C4</accession>
<protein>
    <submittedName>
        <fullName evidence="7">Uncharacterized protein</fullName>
    </submittedName>
</protein>
<keyword evidence="3" id="KW-0460">Magnesium</keyword>
<evidence type="ECO:0000313" key="7">
    <source>
        <dbReference type="EMBL" id="KAK8782063.1"/>
    </source>
</evidence>